<dbReference type="EMBL" id="AEMG01000002">
    <property type="protein sequence ID" value="EFW94146.1"/>
    <property type="molecule type" value="Genomic_DNA"/>
</dbReference>
<evidence type="ECO:0000313" key="3">
    <source>
        <dbReference type="EMBL" id="SHK60330.1"/>
    </source>
</evidence>
<reference evidence="2 4" key="1">
    <citation type="journal article" date="2014" name="ISME J.">
        <title>Trehalose/2-sulfotrehalose biosynthesis and glycine-betaine uptake are widely spread mechanisms for osmoadaptation in the Halobacteriales.</title>
        <authorList>
            <person name="Youssef N.H."/>
            <person name="Savage-Ashlock K.N."/>
            <person name="McCully A.L."/>
            <person name="Luedtke B."/>
            <person name="Shaw E.I."/>
            <person name="Hoff W.D."/>
            <person name="Elshahed M.S."/>
        </authorList>
    </citation>
    <scope>NUCLEOTIDE SEQUENCE [LARGE SCALE GENOMIC DNA]</scope>
    <source>
        <strain evidence="2 4">DX253</strain>
    </source>
</reference>
<dbReference type="EMBL" id="FRAN01000002">
    <property type="protein sequence ID" value="SHK60330.1"/>
    <property type="molecule type" value="Genomic_DNA"/>
</dbReference>
<reference evidence="3" key="3">
    <citation type="submission" date="2016-11" db="EMBL/GenBank/DDBJ databases">
        <authorList>
            <person name="Jaros S."/>
            <person name="Januszkiewicz K."/>
            <person name="Wedrychowicz H."/>
        </authorList>
    </citation>
    <scope>NUCLEOTIDE SEQUENCE [LARGE SCALE GENOMIC DNA]</scope>
    <source>
        <strain evidence="3">DX253</strain>
    </source>
</reference>
<dbReference type="PATRIC" id="fig|797209.4.peg.656"/>
<feature type="domain" description="DUF7979" evidence="1">
    <location>
        <begin position="3"/>
        <end position="66"/>
    </location>
</feature>
<dbReference type="OrthoDB" id="296997at2157"/>
<accession>E7QNM9</accession>
<dbReference type="AlphaFoldDB" id="E7QNM9"/>
<organism evidence="2 4">
    <name type="scientific">Haladaptatus paucihalophilus DX253</name>
    <dbReference type="NCBI Taxonomy" id="797209"/>
    <lineage>
        <taxon>Archaea</taxon>
        <taxon>Methanobacteriati</taxon>
        <taxon>Methanobacteriota</taxon>
        <taxon>Stenosarchaea group</taxon>
        <taxon>Halobacteria</taxon>
        <taxon>Halobacteriales</taxon>
        <taxon>Haladaptataceae</taxon>
        <taxon>Haladaptatus</taxon>
    </lineage>
</organism>
<dbReference type="Proteomes" id="UP000003751">
    <property type="component" value="Unassembled WGS sequence"/>
</dbReference>
<reference evidence="5" key="2">
    <citation type="submission" date="2016-11" db="EMBL/GenBank/DDBJ databases">
        <authorList>
            <person name="Varghese N."/>
            <person name="Submissions S."/>
        </authorList>
    </citation>
    <scope>NUCLEOTIDE SEQUENCE [LARGE SCALE GENOMIC DNA]</scope>
    <source>
        <strain evidence="5">DX253</strain>
    </source>
</reference>
<proteinExistence type="predicted"/>
<dbReference type="RefSeq" id="WP_007977006.1">
    <property type="nucleotide sequence ID" value="NZ_AEMG01000002.1"/>
</dbReference>
<evidence type="ECO:0000313" key="4">
    <source>
        <dbReference type="Proteomes" id="UP000003751"/>
    </source>
</evidence>
<keyword evidence="5" id="KW-1185">Reference proteome</keyword>
<sequence length="69" mass="7932">MKPKIAVEPVDSIPNDARVRHYDELEYDAKGHFPSVVERGEQLIDWETAGQFSDGEFVKYTGYFRVLLA</sequence>
<gene>
    <name evidence="3" type="ORF">SAMN05444342_1823</name>
    <name evidence="2" type="ORF">ZOD2009_03345</name>
</gene>
<name>E7QNM9_HALPU</name>
<dbReference type="Proteomes" id="UP000184203">
    <property type="component" value="Unassembled WGS sequence"/>
</dbReference>
<protein>
    <recommendedName>
        <fullName evidence="1">DUF7979 domain-containing protein</fullName>
    </recommendedName>
</protein>
<evidence type="ECO:0000313" key="2">
    <source>
        <dbReference type="EMBL" id="EFW94146.1"/>
    </source>
</evidence>
<dbReference type="InterPro" id="IPR058285">
    <property type="entry name" value="DUF7979"/>
</dbReference>
<evidence type="ECO:0000259" key="1">
    <source>
        <dbReference type="Pfam" id="PF25934"/>
    </source>
</evidence>
<dbReference type="GeneID" id="300003167"/>
<dbReference type="Pfam" id="PF25934">
    <property type="entry name" value="DUF7979"/>
    <property type="match status" value="1"/>
</dbReference>
<evidence type="ECO:0000313" key="5">
    <source>
        <dbReference type="Proteomes" id="UP000184203"/>
    </source>
</evidence>
<dbReference type="STRING" id="797209.GCA_000376445_01552"/>